<dbReference type="InterPro" id="IPR016195">
    <property type="entry name" value="Pol/histidinol_Pase-like"/>
</dbReference>
<reference evidence="4" key="1">
    <citation type="submission" date="2018-12" db="EMBL/GenBank/DDBJ databases">
        <title>Complete genome sequence of an uncultured bacterium of the candidate phylum Bipolaricaulota.</title>
        <authorList>
            <person name="Kadnikov V.V."/>
            <person name="Mardanov A.V."/>
            <person name="Beletsky A.V."/>
            <person name="Frank Y.A."/>
            <person name="Karnachuk O.V."/>
            <person name="Ravin N.V."/>
        </authorList>
    </citation>
    <scope>NUCLEOTIDE SEQUENCE [LARGE SCALE GENOMIC DNA]</scope>
</reference>
<dbReference type="AlphaFoldDB" id="A0A410FRW6"/>
<feature type="chain" id="PRO_5019332135" description="Polymerase/histidinol phosphatase N-terminal domain-containing protein" evidence="1">
    <location>
        <begin position="31"/>
        <end position="442"/>
    </location>
</feature>
<accession>A0A410FRW6</accession>
<evidence type="ECO:0000259" key="2">
    <source>
        <dbReference type="SMART" id="SM00481"/>
    </source>
</evidence>
<dbReference type="InterPro" id="IPR052018">
    <property type="entry name" value="PHP_domain"/>
</dbReference>
<evidence type="ECO:0000256" key="1">
    <source>
        <dbReference type="SAM" id="SignalP"/>
    </source>
</evidence>
<dbReference type="SUPFAM" id="SSF89550">
    <property type="entry name" value="PHP domain-like"/>
    <property type="match status" value="1"/>
</dbReference>
<name>A0A410FRW6_BIPS1</name>
<dbReference type="KEGG" id="bih:BIP78_0005"/>
<dbReference type="NCBIfam" id="NF038032">
    <property type="entry name" value="CehA_McbA_metalo"/>
    <property type="match status" value="1"/>
</dbReference>
<dbReference type="PANTHER" id="PTHR42924">
    <property type="entry name" value="EXONUCLEASE"/>
    <property type="match status" value="1"/>
</dbReference>
<feature type="signal peptide" evidence="1">
    <location>
        <begin position="1"/>
        <end position="30"/>
    </location>
</feature>
<gene>
    <name evidence="3" type="ORF">BIP78_0005</name>
</gene>
<dbReference type="InterPro" id="IPR003141">
    <property type="entry name" value="Pol/His_phosphatase_N"/>
</dbReference>
<dbReference type="GO" id="GO:0035312">
    <property type="term" value="F:5'-3' DNA exonuclease activity"/>
    <property type="evidence" value="ECO:0007669"/>
    <property type="project" value="TreeGrafter"/>
</dbReference>
<dbReference type="SMART" id="SM00481">
    <property type="entry name" value="POLIIIAc"/>
    <property type="match status" value="1"/>
</dbReference>
<sequence>MNRRAYSKRLGCVLAWVLLLSLSAPGWAQAGGEVTVWAKLAGAPVDVRVVVRLGDTVQGIFYSPAEVPGTARFSLPAGTYTLVVEHGAGFARGAEVRTVTVRSGENIELTVEFPVGFSASATWGYYAVDLHAHSNASFDGSTPPDELVAVQRAAGLDVGFLSDHNTGDGHAPFAEMAARRGFPVILGVEITAFRWHWVAYPVEAYVPQIPPMVWMGVGSPAPTFAEARQKGAQLIQVAHPFWTGAPYFDALERPFFDDGFDLVEIANGEFSDDDERTIEQLFRFWNDGRRYVAVAASDAHHWKDPAHVYGRPRTYVHVEGDLTVEALLDALGRGRAFATYGPLVHFTAQGTARPGDTVVLKGGEEIRLQAELFVAPREEPRGLAHAEVIRNGTVVRQFALEGKSEGMIAFTDTPTASGWYIVRVVATDGDQAWTNPIWVEVN</sequence>
<protein>
    <recommendedName>
        <fullName evidence="2">Polymerase/histidinol phosphatase N-terminal domain-containing protein</fullName>
    </recommendedName>
</protein>
<dbReference type="PANTHER" id="PTHR42924:SF3">
    <property type="entry name" value="POLYMERASE_HISTIDINOL PHOSPHATASE N-TERMINAL DOMAIN-CONTAINING PROTEIN"/>
    <property type="match status" value="1"/>
</dbReference>
<keyword evidence="1" id="KW-0732">Signal</keyword>
<evidence type="ECO:0000313" key="3">
    <source>
        <dbReference type="EMBL" id="QAA75773.1"/>
    </source>
</evidence>
<evidence type="ECO:0000313" key="4">
    <source>
        <dbReference type="Proteomes" id="UP000287233"/>
    </source>
</evidence>
<organism evidence="3 4">
    <name type="scientific">Bipolaricaulis sibiricus</name>
    <dbReference type="NCBI Taxonomy" id="2501609"/>
    <lineage>
        <taxon>Bacteria</taxon>
        <taxon>Candidatus Bipolaricaulota</taxon>
        <taxon>Candidatus Bipolaricaulia</taxon>
        <taxon>Candidatus Bipolaricaulales</taxon>
        <taxon>Candidatus Bipolaricaulaceae</taxon>
        <taxon>Candidatus Bipolaricaulis</taxon>
    </lineage>
</organism>
<dbReference type="InterPro" id="IPR004013">
    <property type="entry name" value="PHP_dom"/>
</dbReference>
<dbReference type="EMBL" id="CP034928">
    <property type="protein sequence ID" value="QAA75773.1"/>
    <property type="molecule type" value="Genomic_DNA"/>
</dbReference>
<dbReference type="GO" id="GO:0004534">
    <property type="term" value="F:5'-3' RNA exonuclease activity"/>
    <property type="evidence" value="ECO:0007669"/>
    <property type="project" value="TreeGrafter"/>
</dbReference>
<dbReference type="Proteomes" id="UP000287233">
    <property type="component" value="Chromosome"/>
</dbReference>
<proteinExistence type="predicted"/>
<feature type="domain" description="Polymerase/histidinol phosphatase N-terminal" evidence="2">
    <location>
        <begin position="128"/>
        <end position="194"/>
    </location>
</feature>
<dbReference type="Gene3D" id="3.20.20.140">
    <property type="entry name" value="Metal-dependent hydrolases"/>
    <property type="match status" value="1"/>
</dbReference>
<dbReference type="Pfam" id="PF02811">
    <property type="entry name" value="PHP"/>
    <property type="match status" value="1"/>
</dbReference>
<dbReference type="CDD" id="cd07432">
    <property type="entry name" value="PHP_HisPPase"/>
    <property type="match status" value="1"/>
</dbReference>